<reference evidence="2 3" key="1">
    <citation type="submission" date="2020-03" db="EMBL/GenBank/DDBJ databases">
        <title>Genomic analysis of Bacteroides faecium CBA7301.</title>
        <authorList>
            <person name="Kim J."/>
            <person name="Roh S.W."/>
        </authorList>
    </citation>
    <scope>NUCLEOTIDE SEQUENCE [LARGE SCALE GENOMIC DNA]</scope>
    <source>
        <strain evidence="2 3">CBA7301</strain>
    </source>
</reference>
<sequence>MKHFFSALACCCCLCLLSCSENEKNTAKCDPSRPVVFTDFSPKEGSVRTRLYITGDNFGNDASRIHVNVGGKEAKVIGANGKEIYCMVPKRSYDGNITVKIDGDNGETITDFTFEDEFTYHAKQTVGTLIRKVDENGNSSWIEGPFEKAAIASGDWMVMGHPKYGKKAYLGSWHDGLYVLDMETETLSKLFGNMHSKMESFTFTSEGDTLLIPDDNGKGEGNERPTVYYALRSEGFRKHRVYCYGPCSYSCVSHPDDHTLFFTSWKEGGVWKKDGTYDATNGKWIPKLCFKLSTLVQVDGSNLHLVMHPSGKYMYIVGEKVSAILRSDYDFDKKEFTTPRVIAGHLSQNGYADGVGESARLDAIFQGVFVKNREYEEAGKEDVYDFYATEKWNCCVRKVTPEGVVTTYAGRSNITADGKHYGYVDGDLRKEARFNQSTGIGYDEDTETFYVGEVENHSVRYITTE</sequence>
<dbReference type="Gene3D" id="2.60.40.10">
    <property type="entry name" value="Immunoglobulins"/>
    <property type="match status" value="1"/>
</dbReference>
<dbReference type="KEGG" id="bfc:BacF7301_03400"/>
<dbReference type="SUPFAM" id="SSF75011">
    <property type="entry name" value="3-carboxy-cis,cis-mucoante lactonizing enzyme"/>
    <property type="match status" value="1"/>
</dbReference>
<dbReference type="Proteomes" id="UP000501780">
    <property type="component" value="Chromosome"/>
</dbReference>
<dbReference type="RefSeq" id="WP_167960212.1">
    <property type="nucleotide sequence ID" value="NZ_CP050831.1"/>
</dbReference>
<name>A0A6H0KJ29_9BACE</name>
<evidence type="ECO:0000313" key="3">
    <source>
        <dbReference type="Proteomes" id="UP000501780"/>
    </source>
</evidence>
<accession>A0A6H0KJ29</accession>
<dbReference type="InterPro" id="IPR002909">
    <property type="entry name" value="IPT_dom"/>
</dbReference>
<dbReference type="PANTHER" id="PTHR13833:SF71">
    <property type="entry name" value="NHL DOMAIN-CONTAINING PROTEIN"/>
    <property type="match status" value="1"/>
</dbReference>
<feature type="domain" description="IPT/TIG" evidence="1">
    <location>
        <begin position="34"/>
        <end position="121"/>
    </location>
</feature>
<dbReference type="InterPro" id="IPR014756">
    <property type="entry name" value="Ig_E-set"/>
</dbReference>
<dbReference type="SUPFAM" id="SSF81296">
    <property type="entry name" value="E set domains"/>
    <property type="match status" value="1"/>
</dbReference>
<dbReference type="Pfam" id="PF01833">
    <property type="entry name" value="TIG"/>
    <property type="match status" value="1"/>
</dbReference>
<dbReference type="CDD" id="cd00603">
    <property type="entry name" value="IPT_PCSR"/>
    <property type="match status" value="1"/>
</dbReference>
<dbReference type="InterPro" id="IPR013783">
    <property type="entry name" value="Ig-like_fold"/>
</dbReference>
<evidence type="ECO:0000259" key="1">
    <source>
        <dbReference type="SMART" id="SM00429"/>
    </source>
</evidence>
<dbReference type="PANTHER" id="PTHR13833">
    <property type="match status" value="1"/>
</dbReference>
<dbReference type="EMBL" id="CP050831">
    <property type="protein sequence ID" value="QIU93249.1"/>
    <property type="molecule type" value="Genomic_DNA"/>
</dbReference>
<dbReference type="InterPro" id="IPR011042">
    <property type="entry name" value="6-blade_b-propeller_TolB-like"/>
</dbReference>
<proteinExistence type="predicted"/>
<gene>
    <name evidence="2" type="ORF">BacF7301_03400</name>
</gene>
<organism evidence="2 3">
    <name type="scientific">Bacteroides faecium</name>
    <dbReference type="NCBI Taxonomy" id="2715212"/>
    <lineage>
        <taxon>Bacteria</taxon>
        <taxon>Pseudomonadati</taxon>
        <taxon>Bacteroidota</taxon>
        <taxon>Bacteroidia</taxon>
        <taxon>Bacteroidales</taxon>
        <taxon>Bacteroidaceae</taxon>
        <taxon>Bacteroides</taxon>
    </lineage>
</organism>
<evidence type="ECO:0000313" key="2">
    <source>
        <dbReference type="EMBL" id="QIU93249.1"/>
    </source>
</evidence>
<dbReference type="Gene3D" id="2.120.10.30">
    <property type="entry name" value="TolB, C-terminal domain"/>
    <property type="match status" value="1"/>
</dbReference>
<keyword evidence="3" id="KW-1185">Reference proteome</keyword>
<dbReference type="AlphaFoldDB" id="A0A6H0KJ29"/>
<protein>
    <recommendedName>
        <fullName evidence="1">IPT/TIG domain-containing protein</fullName>
    </recommendedName>
</protein>
<dbReference type="SMART" id="SM00429">
    <property type="entry name" value="IPT"/>
    <property type="match status" value="1"/>
</dbReference>